<protein>
    <submittedName>
        <fullName evidence="1">Uncharacterized protein</fullName>
    </submittedName>
</protein>
<name>A0ACC2W8H1_9TREE</name>
<reference evidence="1" key="1">
    <citation type="submission" date="2023-04" db="EMBL/GenBank/DDBJ databases">
        <title>Draft Genome sequencing of Naganishia species isolated from polar environments using Oxford Nanopore Technology.</title>
        <authorList>
            <person name="Leo P."/>
            <person name="Venkateswaran K."/>
        </authorList>
    </citation>
    <scope>NUCLEOTIDE SEQUENCE</scope>
    <source>
        <strain evidence="1">MNA-CCFEE 5423</strain>
    </source>
</reference>
<sequence>MGFTAIWISPVVENEEDGYHGYYTLNHDKVNLNFGTAEDLKALSNALHERGMYLMVDVVVNHVGSPRWREFRPDERYGALSEPEDYHPHCWIENYDNQTEVEQCWIGEDQREALVDVNTESPKVVREMYRWIRQLVSDYGIDGLRVDTVKHVRKTFWPAFEEAAGVFCTGEVLHGGS</sequence>
<evidence type="ECO:0000313" key="2">
    <source>
        <dbReference type="Proteomes" id="UP001227268"/>
    </source>
</evidence>
<dbReference type="EMBL" id="JASBWT010000002">
    <property type="protein sequence ID" value="KAJ9107504.1"/>
    <property type="molecule type" value="Genomic_DNA"/>
</dbReference>
<comment type="caution">
    <text evidence="1">The sequence shown here is derived from an EMBL/GenBank/DDBJ whole genome shotgun (WGS) entry which is preliminary data.</text>
</comment>
<accession>A0ACC2W8H1</accession>
<gene>
    <name evidence="1" type="ORF">QFC21_000960</name>
</gene>
<proteinExistence type="predicted"/>
<keyword evidence="2" id="KW-1185">Reference proteome</keyword>
<evidence type="ECO:0000313" key="1">
    <source>
        <dbReference type="EMBL" id="KAJ9107504.1"/>
    </source>
</evidence>
<organism evidence="1 2">
    <name type="scientific">Naganishia friedmannii</name>
    <dbReference type="NCBI Taxonomy" id="89922"/>
    <lineage>
        <taxon>Eukaryota</taxon>
        <taxon>Fungi</taxon>
        <taxon>Dikarya</taxon>
        <taxon>Basidiomycota</taxon>
        <taxon>Agaricomycotina</taxon>
        <taxon>Tremellomycetes</taxon>
        <taxon>Filobasidiales</taxon>
        <taxon>Filobasidiaceae</taxon>
        <taxon>Naganishia</taxon>
    </lineage>
</organism>
<dbReference type="Proteomes" id="UP001227268">
    <property type="component" value="Unassembled WGS sequence"/>
</dbReference>